<dbReference type="InterPro" id="IPR029058">
    <property type="entry name" value="AB_hydrolase_fold"/>
</dbReference>
<dbReference type="Proteomes" id="UP000294850">
    <property type="component" value="Unassembled WGS sequence"/>
</dbReference>
<dbReference type="Gene3D" id="3.40.50.1820">
    <property type="entry name" value="alpha/beta hydrolase"/>
    <property type="match status" value="1"/>
</dbReference>
<dbReference type="AlphaFoldDB" id="A0A4R5DE20"/>
<organism evidence="2 3">
    <name type="scientific">Dyadobacter psychrotolerans</name>
    <dbReference type="NCBI Taxonomy" id="2541721"/>
    <lineage>
        <taxon>Bacteria</taxon>
        <taxon>Pseudomonadati</taxon>
        <taxon>Bacteroidota</taxon>
        <taxon>Cytophagia</taxon>
        <taxon>Cytophagales</taxon>
        <taxon>Spirosomataceae</taxon>
        <taxon>Dyadobacter</taxon>
    </lineage>
</organism>
<keyword evidence="2" id="KW-0378">Hydrolase</keyword>
<accession>A0A4R5DE20</accession>
<dbReference type="RefSeq" id="WP_131960739.1">
    <property type="nucleotide sequence ID" value="NZ_SMFL01000010.1"/>
</dbReference>
<protein>
    <submittedName>
        <fullName evidence="2">Alpha/beta hydrolase</fullName>
    </submittedName>
</protein>
<evidence type="ECO:0000313" key="2">
    <source>
        <dbReference type="EMBL" id="TDE12029.1"/>
    </source>
</evidence>
<dbReference type="SUPFAM" id="SSF53474">
    <property type="entry name" value="alpha/beta-Hydrolases"/>
    <property type="match status" value="1"/>
</dbReference>
<dbReference type="EMBL" id="SMFL01000010">
    <property type="protein sequence ID" value="TDE12029.1"/>
    <property type="molecule type" value="Genomic_DNA"/>
</dbReference>
<sequence>MNSSVGHLFILIFTIIITTTFASAQNSVSLPEPDSKTSESGNSLSISSNPTVNVYFLSGLGADKRVFSRLKLDSRISVNHIEWIKPERRETLKHYAGRLVTQIDTAKPFRLVGLSFGGIIASELSEIVHPQQVIIISSTSTGVPVSKFNRGLIRFLLLSPFAAPILKSANKQTYKYFGADTPELKTLLKDILHDTDSRFLKWALARMSGWKREEKAPNLFHIHGTADRLIPINLVQPDIRIEGGGHLMVYGQPEEVSRLLNEHLK</sequence>
<feature type="domain" description="AB hydrolase-1" evidence="1">
    <location>
        <begin position="57"/>
        <end position="258"/>
    </location>
</feature>
<dbReference type="OrthoDB" id="659408at2"/>
<dbReference type="InterPro" id="IPR000073">
    <property type="entry name" value="AB_hydrolase_1"/>
</dbReference>
<evidence type="ECO:0000259" key="1">
    <source>
        <dbReference type="Pfam" id="PF12697"/>
    </source>
</evidence>
<keyword evidence="3" id="KW-1185">Reference proteome</keyword>
<comment type="caution">
    <text evidence="2">The sequence shown here is derived from an EMBL/GenBank/DDBJ whole genome shotgun (WGS) entry which is preliminary data.</text>
</comment>
<reference evidence="2 3" key="1">
    <citation type="submission" date="2019-03" db="EMBL/GenBank/DDBJ databases">
        <title>Dyadobacter AR-3-6 sp. nov., isolated from arctic soil.</title>
        <authorList>
            <person name="Chaudhary D.K."/>
        </authorList>
    </citation>
    <scope>NUCLEOTIDE SEQUENCE [LARGE SCALE GENOMIC DNA]</scope>
    <source>
        <strain evidence="2 3">AR-3-6</strain>
    </source>
</reference>
<dbReference type="GO" id="GO:0016787">
    <property type="term" value="F:hydrolase activity"/>
    <property type="evidence" value="ECO:0007669"/>
    <property type="project" value="UniProtKB-KW"/>
</dbReference>
<name>A0A4R5DE20_9BACT</name>
<evidence type="ECO:0000313" key="3">
    <source>
        <dbReference type="Proteomes" id="UP000294850"/>
    </source>
</evidence>
<proteinExistence type="predicted"/>
<gene>
    <name evidence="2" type="ORF">E0F88_23530</name>
</gene>
<dbReference type="Pfam" id="PF12697">
    <property type="entry name" value="Abhydrolase_6"/>
    <property type="match status" value="1"/>
</dbReference>